<organism evidence="5 6">
    <name type="scientific">Tetrahymena thermophila (strain SB210)</name>
    <dbReference type="NCBI Taxonomy" id="312017"/>
    <lineage>
        <taxon>Eukaryota</taxon>
        <taxon>Sar</taxon>
        <taxon>Alveolata</taxon>
        <taxon>Ciliophora</taxon>
        <taxon>Intramacronucleata</taxon>
        <taxon>Oligohymenophorea</taxon>
        <taxon>Hymenostomatida</taxon>
        <taxon>Tetrahymenina</taxon>
        <taxon>Tetrahymenidae</taxon>
        <taxon>Tetrahymena</taxon>
    </lineage>
</organism>
<dbReference type="SMART" id="SM00320">
    <property type="entry name" value="WD40"/>
    <property type="match status" value="6"/>
</dbReference>
<protein>
    <submittedName>
        <fullName evidence="5">Required for amino acid permease transport from the to the cell surface protein</fullName>
    </submittedName>
</protein>
<accession>I7LWA0</accession>
<reference evidence="6" key="1">
    <citation type="journal article" date="2006" name="PLoS Biol.">
        <title>Macronuclear genome sequence of the ciliate Tetrahymena thermophila, a model eukaryote.</title>
        <authorList>
            <person name="Eisen J.A."/>
            <person name="Coyne R.S."/>
            <person name="Wu M."/>
            <person name="Wu D."/>
            <person name="Thiagarajan M."/>
            <person name="Wortman J.R."/>
            <person name="Badger J.H."/>
            <person name="Ren Q."/>
            <person name="Amedeo P."/>
            <person name="Jones K.M."/>
            <person name="Tallon L.J."/>
            <person name="Delcher A.L."/>
            <person name="Salzberg S.L."/>
            <person name="Silva J.C."/>
            <person name="Haas B.J."/>
            <person name="Majoros W.H."/>
            <person name="Farzad M."/>
            <person name="Carlton J.M."/>
            <person name="Smith R.K. Jr."/>
            <person name="Garg J."/>
            <person name="Pearlman R.E."/>
            <person name="Karrer K.M."/>
            <person name="Sun L."/>
            <person name="Manning G."/>
            <person name="Elde N.C."/>
            <person name="Turkewitz A.P."/>
            <person name="Asai D.J."/>
            <person name="Wilkes D.E."/>
            <person name="Wang Y."/>
            <person name="Cai H."/>
            <person name="Collins K."/>
            <person name="Stewart B.A."/>
            <person name="Lee S.R."/>
            <person name="Wilamowska K."/>
            <person name="Weinberg Z."/>
            <person name="Ruzzo W.L."/>
            <person name="Wloga D."/>
            <person name="Gaertig J."/>
            <person name="Frankel J."/>
            <person name="Tsao C.-C."/>
            <person name="Gorovsky M.A."/>
            <person name="Keeling P.J."/>
            <person name="Waller R.F."/>
            <person name="Patron N.J."/>
            <person name="Cherry J.M."/>
            <person name="Stover N.A."/>
            <person name="Krieger C.J."/>
            <person name="del Toro C."/>
            <person name="Ryder H.F."/>
            <person name="Williamson S.C."/>
            <person name="Barbeau R.A."/>
            <person name="Hamilton E.P."/>
            <person name="Orias E."/>
        </authorList>
    </citation>
    <scope>NUCLEOTIDE SEQUENCE [LARGE SCALE GENOMIC DNA]</scope>
    <source>
        <strain evidence="6">SB210</strain>
    </source>
</reference>
<dbReference type="InterPro" id="IPR015943">
    <property type="entry name" value="WD40/YVTN_repeat-like_dom_sf"/>
</dbReference>
<dbReference type="STRING" id="312017.I7LWA0"/>
<dbReference type="EMBL" id="GG662603">
    <property type="protein sequence ID" value="EAS01237.2"/>
    <property type="molecule type" value="Genomic_DNA"/>
</dbReference>
<keyword evidence="2 4" id="KW-0853">WD repeat</keyword>
<dbReference type="Pfam" id="PF00400">
    <property type="entry name" value="WD40"/>
    <property type="match status" value="6"/>
</dbReference>
<dbReference type="InterPro" id="IPR036322">
    <property type="entry name" value="WD40_repeat_dom_sf"/>
</dbReference>
<evidence type="ECO:0000256" key="4">
    <source>
        <dbReference type="PROSITE-ProRule" id="PRU00221"/>
    </source>
</evidence>
<dbReference type="GO" id="GO:0031931">
    <property type="term" value="C:TORC1 complex"/>
    <property type="evidence" value="ECO:0007669"/>
    <property type="project" value="InterPro"/>
</dbReference>
<dbReference type="GeneID" id="7844918"/>
<dbReference type="SUPFAM" id="SSF50978">
    <property type="entry name" value="WD40 repeat-like"/>
    <property type="match status" value="1"/>
</dbReference>
<feature type="repeat" description="WD" evidence="4">
    <location>
        <begin position="88"/>
        <end position="121"/>
    </location>
</feature>
<dbReference type="PROSITE" id="PS50082">
    <property type="entry name" value="WD_REPEATS_2"/>
    <property type="match status" value="5"/>
</dbReference>
<dbReference type="KEGG" id="tet:TTHERM_00147480"/>
<dbReference type="PANTHER" id="PTHR19842">
    <property type="entry name" value="G BETA-LIKE PROTEIN GBL"/>
    <property type="match status" value="1"/>
</dbReference>
<dbReference type="RefSeq" id="XP_001021482.2">
    <property type="nucleotide sequence ID" value="XM_001021482.2"/>
</dbReference>
<dbReference type="InParanoid" id="I7LWA0"/>
<dbReference type="InterPro" id="IPR037588">
    <property type="entry name" value="MLST8"/>
</dbReference>
<feature type="repeat" description="WD" evidence="4">
    <location>
        <begin position="219"/>
        <end position="251"/>
    </location>
</feature>
<comment type="similarity">
    <text evidence="1">Belongs to the WD repeat LST8 family.</text>
</comment>
<keyword evidence="3" id="KW-0677">Repeat</keyword>
<evidence type="ECO:0000313" key="6">
    <source>
        <dbReference type="Proteomes" id="UP000009168"/>
    </source>
</evidence>
<dbReference type="GO" id="GO:0031932">
    <property type="term" value="C:TORC2 complex"/>
    <property type="evidence" value="ECO:0007669"/>
    <property type="project" value="InterPro"/>
</dbReference>
<dbReference type="AlphaFoldDB" id="I7LWA0"/>
<name>I7LWA0_TETTS</name>
<evidence type="ECO:0000313" key="5">
    <source>
        <dbReference type="EMBL" id="EAS01237.2"/>
    </source>
</evidence>
<sequence>MCTNGVILATASYDHTIKLWSQDQVQFHSIEYSTKKRQSQFQVSKSAFFINRIEVSHDKQYLGAAASFSAYIYDLGQAPLPDRPKFAYDGYQNNVTSIGFKQNNGWIYTSSEDGSIKIHDLAMQGVSKTFSSKEPVNQVVLHPNEVELISADQAGNVKIWDLRKDTQCRKKLVLAPEIGLRSVSVAINAQFFCAADSSGSLFIYKLGKNDEISSMQKIEKAHDDYILKCQISPLVTSIATCSADKTIKIWSQNQQSQKFEYKNTLYGHQKWVWDVAYGCDGEFLFSCSSDNNAKLWKLDENQQQVECFTFKGHQQTVNCVAFNDITIKS</sequence>
<dbReference type="InterPro" id="IPR020472">
    <property type="entry name" value="WD40_PAC1"/>
</dbReference>
<proteinExistence type="inferred from homology"/>
<dbReference type="InterPro" id="IPR001680">
    <property type="entry name" value="WD40_rpt"/>
</dbReference>
<keyword evidence="6" id="KW-1185">Reference proteome</keyword>
<evidence type="ECO:0000256" key="1">
    <source>
        <dbReference type="ARBA" id="ARBA00009890"/>
    </source>
</evidence>
<dbReference type="eggNOG" id="KOG0315">
    <property type="taxonomic scope" value="Eukaryota"/>
</dbReference>
<dbReference type="PRINTS" id="PR00320">
    <property type="entry name" value="GPROTEINBRPT"/>
</dbReference>
<feature type="repeat" description="WD" evidence="4">
    <location>
        <begin position="1"/>
        <end position="21"/>
    </location>
</feature>
<dbReference type="PROSITE" id="PS50294">
    <property type="entry name" value="WD_REPEATS_REGION"/>
    <property type="match status" value="1"/>
</dbReference>
<feature type="repeat" description="WD" evidence="4">
    <location>
        <begin position="265"/>
        <end position="306"/>
    </location>
</feature>
<dbReference type="GO" id="GO:0031929">
    <property type="term" value="P:TOR signaling"/>
    <property type="evidence" value="ECO:0007669"/>
    <property type="project" value="InterPro"/>
</dbReference>
<dbReference type="OrthoDB" id="400at2759"/>
<dbReference type="GO" id="GO:0032956">
    <property type="term" value="P:regulation of actin cytoskeleton organization"/>
    <property type="evidence" value="ECO:0007669"/>
    <property type="project" value="TreeGrafter"/>
</dbReference>
<gene>
    <name evidence="5" type="ORF">TTHERM_00147480</name>
</gene>
<dbReference type="Proteomes" id="UP000009168">
    <property type="component" value="Unassembled WGS sequence"/>
</dbReference>
<evidence type="ECO:0000256" key="2">
    <source>
        <dbReference type="ARBA" id="ARBA00022574"/>
    </source>
</evidence>
<dbReference type="Gene3D" id="2.130.10.10">
    <property type="entry name" value="YVTN repeat-like/Quinoprotein amine dehydrogenase"/>
    <property type="match status" value="1"/>
</dbReference>
<evidence type="ECO:0000256" key="3">
    <source>
        <dbReference type="ARBA" id="ARBA00022737"/>
    </source>
</evidence>
<dbReference type="PANTHER" id="PTHR19842:SF0">
    <property type="entry name" value="TARGET OF RAPAMYCIN COMPLEX SUBUNIT LST8"/>
    <property type="match status" value="1"/>
</dbReference>
<feature type="repeat" description="WD" evidence="4">
    <location>
        <begin position="129"/>
        <end position="170"/>
    </location>
</feature>